<evidence type="ECO:0000256" key="9">
    <source>
        <dbReference type="RuleBase" id="RU368022"/>
    </source>
</evidence>
<keyword evidence="6" id="KW-0175">Coiled coil</keyword>
<evidence type="ECO:0000256" key="2">
    <source>
        <dbReference type="ARBA" id="ARBA00010916"/>
    </source>
</evidence>
<dbReference type="GO" id="GO:0000123">
    <property type="term" value="C:histone acetyltransferase complex"/>
    <property type="evidence" value="ECO:0007669"/>
    <property type="project" value="InterPro"/>
</dbReference>
<dbReference type="GO" id="GO:0005634">
    <property type="term" value="C:nucleus"/>
    <property type="evidence" value="ECO:0007669"/>
    <property type="project" value="UniProtKB-SubCell"/>
</dbReference>
<evidence type="ECO:0000256" key="6">
    <source>
        <dbReference type="ARBA" id="ARBA00023054"/>
    </source>
</evidence>
<keyword evidence="12" id="KW-1185">Reference proteome</keyword>
<feature type="region of interest" description="Disordered" evidence="10">
    <location>
        <begin position="65"/>
        <end position="119"/>
    </location>
</feature>
<evidence type="ECO:0000256" key="7">
    <source>
        <dbReference type="ARBA" id="ARBA00023163"/>
    </source>
</evidence>
<feature type="compositionally biased region" description="Basic residues" evidence="10">
    <location>
        <begin position="106"/>
        <end position="119"/>
    </location>
</feature>
<dbReference type="EMBL" id="HG994586">
    <property type="protein sequence ID" value="CAF2997004.1"/>
    <property type="molecule type" value="Genomic_DNA"/>
</dbReference>
<evidence type="ECO:0000256" key="4">
    <source>
        <dbReference type="ARBA" id="ARBA00022853"/>
    </source>
</evidence>
<evidence type="ECO:0000256" key="8">
    <source>
        <dbReference type="ARBA" id="ARBA00023242"/>
    </source>
</evidence>
<dbReference type="GO" id="GO:0006325">
    <property type="term" value="P:chromatin organization"/>
    <property type="evidence" value="ECO:0007669"/>
    <property type="project" value="UniProtKB-KW"/>
</dbReference>
<evidence type="ECO:0000313" key="12">
    <source>
        <dbReference type="Proteomes" id="UP000675881"/>
    </source>
</evidence>
<dbReference type="OrthoDB" id="440324at2759"/>
<evidence type="ECO:0000256" key="1">
    <source>
        <dbReference type="ARBA" id="ARBA00004123"/>
    </source>
</evidence>
<dbReference type="Pfam" id="PF09340">
    <property type="entry name" value="NuA4"/>
    <property type="match status" value="1"/>
</dbReference>
<keyword evidence="5 9" id="KW-0805">Transcription regulation</keyword>
<name>A0A7R8HC76_LEPSM</name>
<evidence type="ECO:0000313" key="11">
    <source>
        <dbReference type="EMBL" id="CAF2997004.1"/>
    </source>
</evidence>
<organism evidence="11 12">
    <name type="scientific">Lepeophtheirus salmonis</name>
    <name type="common">Salmon louse</name>
    <name type="synonym">Caligus salmonis</name>
    <dbReference type="NCBI Taxonomy" id="72036"/>
    <lineage>
        <taxon>Eukaryota</taxon>
        <taxon>Metazoa</taxon>
        <taxon>Ecdysozoa</taxon>
        <taxon>Arthropoda</taxon>
        <taxon>Crustacea</taxon>
        <taxon>Multicrustacea</taxon>
        <taxon>Hexanauplia</taxon>
        <taxon>Copepoda</taxon>
        <taxon>Siphonostomatoida</taxon>
        <taxon>Caligidae</taxon>
        <taxon>Lepeophtheirus</taxon>
    </lineage>
</organism>
<protein>
    <recommendedName>
        <fullName evidence="3">Chromatin modification-related protein MEAF6</fullName>
    </recommendedName>
</protein>
<evidence type="ECO:0000256" key="10">
    <source>
        <dbReference type="SAM" id="MobiDB-lite"/>
    </source>
</evidence>
<evidence type="ECO:0000256" key="5">
    <source>
        <dbReference type="ARBA" id="ARBA00023015"/>
    </source>
</evidence>
<accession>A0A7R8HC76</accession>
<keyword evidence="8" id="KW-0539">Nucleus</keyword>
<proteinExistence type="inferred from homology"/>
<evidence type="ECO:0000256" key="3">
    <source>
        <dbReference type="ARBA" id="ARBA00019141"/>
    </source>
</evidence>
<dbReference type="Proteomes" id="UP000675881">
    <property type="component" value="Chromosome 7"/>
</dbReference>
<comment type="subcellular location">
    <subcellularLocation>
        <location evidence="1">Nucleus</location>
    </subcellularLocation>
</comment>
<gene>
    <name evidence="11" type="ORF">LSAA_13077</name>
</gene>
<dbReference type="InterPro" id="IPR015418">
    <property type="entry name" value="Eaf6"/>
</dbReference>
<dbReference type="PANTHER" id="PTHR13476">
    <property type="entry name" value="CHROMATIN MODIFICATION-RELATED PROTEIN MEAF6"/>
    <property type="match status" value="1"/>
</dbReference>
<comment type="similarity">
    <text evidence="2 9">Belongs to the EAF6 family.</text>
</comment>
<keyword evidence="7 9" id="KW-0804">Transcription</keyword>
<dbReference type="AlphaFoldDB" id="A0A7R8HC76"/>
<reference evidence="11" key="1">
    <citation type="submission" date="2021-02" db="EMBL/GenBank/DDBJ databases">
        <authorList>
            <person name="Bekaert M."/>
        </authorList>
    </citation>
    <scope>NUCLEOTIDE SEQUENCE</scope>
    <source>
        <strain evidence="11">IoA-00</strain>
    </source>
</reference>
<keyword evidence="4" id="KW-0156">Chromatin regulator</keyword>
<sequence>MSNQSKGLVDIRQELSELVKRRAEIADTLAQLERQIYAFEGSYLEDTHLYGNIIRGWDRYLTGGGSNTAVSGIPDSHGDKDSRSDESDSQINSDSDDNVNDSKASVTRKKSSNKKARHR</sequence>
<feature type="compositionally biased region" description="Basic and acidic residues" evidence="10">
    <location>
        <begin position="76"/>
        <end position="86"/>
    </location>
</feature>